<dbReference type="GO" id="GO:0044550">
    <property type="term" value="P:secondary metabolite biosynthetic process"/>
    <property type="evidence" value="ECO:0007669"/>
    <property type="project" value="UniProtKB-ARBA"/>
</dbReference>
<reference evidence="5" key="1">
    <citation type="journal article" date="2017" name="Genome Biol.">
        <title>Comparative genomics reveals high biological diversity and specific adaptations in the industrially and medically important fungal genus Aspergillus.</title>
        <authorList>
            <person name="de Vries R.P."/>
            <person name="Riley R."/>
            <person name="Wiebenga A."/>
            <person name="Aguilar-Osorio G."/>
            <person name="Amillis S."/>
            <person name="Uchima C.A."/>
            <person name="Anderluh G."/>
            <person name="Asadollahi M."/>
            <person name="Askin M."/>
            <person name="Barry K."/>
            <person name="Battaglia E."/>
            <person name="Bayram O."/>
            <person name="Benocci T."/>
            <person name="Braus-Stromeyer S.A."/>
            <person name="Caldana C."/>
            <person name="Canovas D."/>
            <person name="Cerqueira G.C."/>
            <person name="Chen F."/>
            <person name="Chen W."/>
            <person name="Choi C."/>
            <person name="Clum A."/>
            <person name="Dos Santos R.A."/>
            <person name="Damasio A.R."/>
            <person name="Diallinas G."/>
            <person name="Emri T."/>
            <person name="Fekete E."/>
            <person name="Flipphi M."/>
            <person name="Freyberg S."/>
            <person name="Gallo A."/>
            <person name="Gournas C."/>
            <person name="Habgood R."/>
            <person name="Hainaut M."/>
            <person name="Harispe M.L."/>
            <person name="Henrissat B."/>
            <person name="Hilden K.S."/>
            <person name="Hope R."/>
            <person name="Hossain A."/>
            <person name="Karabika E."/>
            <person name="Karaffa L."/>
            <person name="Karanyi Z."/>
            <person name="Krasevec N."/>
            <person name="Kuo A."/>
            <person name="Kusch H."/>
            <person name="LaButti K."/>
            <person name="Lagendijk E.L."/>
            <person name="Lapidus A."/>
            <person name="Levasseur A."/>
            <person name="Lindquist E."/>
            <person name="Lipzen A."/>
            <person name="Logrieco A.F."/>
            <person name="MacCabe A."/>
            <person name="Maekelae M.R."/>
            <person name="Malavazi I."/>
            <person name="Melin P."/>
            <person name="Meyer V."/>
            <person name="Mielnichuk N."/>
            <person name="Miskei M."/>
            <person name="Molnar A.P."/>
            <person name="Mule G."/>
            <person name="Ngan C.Y."/>
            <person name="Orejas M."/>
            <person name="Orosz E."/>
            <person name="Ouedraogo J.P."/>
            <person name="Overkamp K.M."/>
            <person name="Park H.-S."/>
            <person name="Perrone G."/>
            <person name="Piumi F."/>
            <person name="Punt P.J."/>
            <person name="Ram A.F."/>
            <person name="Ramon A."/>
            <person name="Rauscher S."/>
            <person name="Record E."/>
            <person name="Riano-Pachon D.M."/>
            <person name="Robert V."/>
            <person name="Roehrig J."/>
            <person name="Ruller R."/>
            <person name="Salamov A."/>
            <person name="Salih N.S."/>
            <person name="Samson R.A."/>
            <person name="Sandor E."/>
            <person name="Sanguinetti M."/>
            <person name="Schuetze T."/>
            <person name="Sepcic K."/>
            <person name="Shelest E."/>
            <person name="Sherlock G."/>
            <person name="Sophianopoulou V."/>
            <person name="Squina F.M."/>
            <person name="Sun H."/>
            <person name="Susca A."/>
            <person name="Todd R.B."/>
            <person name="Tsang A."/>
            <person name="Unkles S.E."/>
            <person name="van de Wiele N."/>
            <person name="van Rossen-Uffink D."/>
            <person name="Oliveira J.V."/>
            <person name="Vesth T.C."/>
            <person name="Visser J."/>
            <person name="Yu J.-H."/>
            <person name="Zhou M."/>
            <person name="Andersen M.R."/>
            <person name="Archer D.B."/>
            <person name="Baker S.E."/>
            <person name="Benoit I."/>
            <person name="Brakhage A.A."/>
            <person name="Braus G.H."/>
            <person name="Fischer R."/>
            <person name="Frisvad J.C."/>
            <person name="Goldman G.H."/>
            <person name="Houbraken J."/>
            <person name="Oakley B."/>
            <person name="Pocsi I."/>
            <person name="Scazzocchio C."/>
            <person name="Seiboth B."/>
            <person name="vanKuyk P.A."/>
            <person name="Wortman J."/>
            <person name="Dyer P.S."/>
            <person name="Grigoriev I.V."/>
        </authorList>
    </citation>
    <scope>NUCLEOTIDE SEQUENCE [LARGE SCALE GENOMIC DNA]</scope>
    <source>
        <strain evidence="5">CBS 583.65</strain>
    </source>
</reference>
<dbReference type="GO" id="GO:0016491">
    <property type="term" value="F:oxidoreductase activity"/>
    <property type="evidence" value="ECO:0007669"/>
    <property type="project" value="UniProtKB-KW"/>
</dbReference>
<dbReference type="Gene3D" id="3.40.50.720">
    <property type="entry name" value="NAD(P)-binding Rossmann-like Domain"/>
    <property type="match status" value="1"/>
</dbReference>
<dbReference type="PANTHER" id="PTHR43180">
    <property type="entry name" value="3-OXOACYL-(ACYL-CARRIER-PROTEIN) REDUCTASE (AFU_ORTHOLOGUE AFUA_6G11210)"/>
    <property type="match status" value="1"/>
</dbReference>
<dbReference type="InterPro" id="IPR002347">
    <property type="entry name" value="SDR_fam"/>
</dbReference>
<comment type="similarity">
    <text evidence="1">Belongs to the short-chain dehydrogenases/reductases (SDR) family.</text>
</comment>
<dbReference type="InterPro" id="IPR020904">
    <property type="entry name" value="Sc_DH/Rdtase_CS"/>
</dbReference>
<dbReference type="VEuPathDB" id="FungiDB:ASPVEDRAFT_142274"/>
<accession>A0A1L9Q1M4</accession>
<dbReference type="PANTHER" id="PTHR43180:SF86">
    <property type="entry name" value="DEHYDROGENASE, PUTATIVE (AFU_ORTHOLOGUE AFUA_3G00290)-RELATED"/>
    <property type="match status" value="1"/>
</dbReference>
<organism evidence="4 5">
    <name type="scientific">Aspergillus versicolor CBS 583.65</name>
    <dbReference type="NCBI Taxonomy" id="1036611"/>
    <lineage>
        <taxon>Eukaryota</taxon>
        <taxon>Fungi</taxon>
        <taxon>Dikarya</taxon>
        <taxon>Ascomycota</taxon>
        <taxon>Pezizomycotina</taxon>
        <taxon>Eurotiomycetes</taxon>
        <taxon>Eurotiomycetidae</taxon>
        <taxon>Eurotiales</taxon>
        <taxon>Aspergillaceae</taxon>
        <taxon>Aspergillus</taxon>
        <taxon>Aspergillus subgen. Nidulantes</taxon>
    </lineage>
</organism>
<dbReference type="AlphaFoldDB" id="A0A1L9Q1M4"/>
<keyword evidence="5" id="KW-1185">Reference proteome</keyword>
<dbReference type="Pfam" id="PF00106">
    <property type="entry name" value="adh_short"/>
    <property type="match status" value="1"/>
</dbReference>
<gene>
    <name evidence="4" type="ORF">ASPVEDRAFT_142274</name>
</gene>
<dbReference type="GeneID" id="63723332"/>
<keyword evidence="3" id="KW-0560">Oxidoreductase</keyword>
<dbReference type="SUPFAM" id="SSF51735">
    <property type="entry name" value="NAD(P)-binding Rossmann-fold domains"/>
    <property type="match status" value="1"/>
</dbReference>
<keyword evidence="2" id="KW-0521">NADP</keyword>
<name>A0A1L9Q1M4_ASPVE</name>
<evidence type="ECO:0000256" key="1">
    <source>
        <dbReference type="ARBA" id="ARBA00006484"/>
    </source>
</evidence>
<proteinExistence type="inferred from homology"/>
<dbReference type="STRING" id="1036611.A0A1L9Q1M4"/>
<evidence type="ECO:0000256" key="2">
    <source>
        <dbReference type="ARBA" id="ARBA00022857"/>
    </source>
</evidence>
<dbReference type="EMBL" id="KV878137">
    <property type="protein sequence ID" value="OJJ07675.1"/>
    <property type="molecule type" value="Genomic_DNA"/>
</dbReference>
<dbReference type="PRINTS" id="PR00081">
    <property type="entry name" value="GDHRDH"/>
</dbReference>
<protein>
    <submittedName>
        <fullName evidence="4">Uncharacterized protein</fullName>
    </submittedName>
</protein>
<dbReference type="Proteomes" id="UP000184073">
    <property type="component" value="Unassembled WGS sequence"/>
</dbReference>
<sequence>MAHLVLDPALLSSLNDKVVVLTGGATGIGRSAVTLFRQNGAKVVFGDIAHEAAQEVLSSLGPDHIHFVPCDSTSYASQLNLFRTAHSLYGRIDIVAPVAGVANPKSIFDPDADINEEPSMLEINVNTIGSLFTARIAMHYLRQNKDGGDIVLMSSIIGFKETQDLVPYTTSKHGVVGIMRGLHLQAQKEGIRVNVVCPWVTIAGTRMIVGMQKGWIENGFPLNESEDVARQIVICATANRGSNGATHTGAKLPFSGKMIYVSGGEGYEIEDEHKALEPQWLGEENSRVLALGQEFMARPEFSWDPDRAN</sequence>
<evidence type="ECO:0000313" key="5">
    <source>
        <dbReference type="Proteomes" id="UP000184073"/>
    </source>
</evidence>
<evidence type="ECO:0000313" key="4">
    <source>
        <dbReference type="EMBL" id="OJJ07675.1"/>
    </source>
</evidence>
<dbReference type="InterPro" id="IPR036291">
    <property type="entry name" value="NAD(P)-bd_dom_sf"/>
</dbReference>
<dbReference type="OrthoDB" id="37659at2759"/>
<dbReference type="RefSeq" id="XP_040673437.1">
    <property type="nucleotide sequence ID" value="XM_040807821.1"/>
</dbReference>
<dbReference type="PROSITE" id="PS00061">
    <property type="entry name" value="ADH_SHORT"/>
    <property type="match status" value="1"/>
</dbReference>
<evidence type="ECO:0000256" key="3">
    <source>
        <dbReference type="ARBA" id="ARBA00023002"/>
    </source>
</evidence>